<dbReference type="AlphaFoldDB" id="A0AAN7SYS9"/>
<dbReference type="PANTHER" id="PTHR43689">
    <property type="entry name" value="HYDROLASE"/>
    <property type="match status" value="1"/>
</dbReference>
<dbReference type="InterPro" id="IPR029058">
    <property type="entry name" value="AB_hydrolase_fold"/>
</dbReference>
<protein>
    <recommendedName>
        <fullName evidence="1">AB hydrolase-1 domain-containing protein</fullName>
    </recommendedName>
</protein>
<evidence type="ECO:0000313" key="2">
    <source>
        <dbReference type="EMBL" id="KAK5085297.1"/>
    </source>
</evidence>
<comment type="caution">
    <text evidence="2">The sequence shown here is derived from an EMBL/GenBank/DDBJ whole genome shotgun (WGS) entry which is preliminary data.</text>
</comment>
<dbReference type="EMBL" id="JAVRRJ010000004">
    <property type="protein sequence ID" value="KAK5085297.1"/>
    <property type="molecule type" value="Genomic_DNA"/>
</dbReference>
<keyword evidence="3" id="KW-1185">Reference proteome</keyword>
<reference evidence="2 3" key="1">
    <citation type="submission" date="2023-08" db="EMBL/GenBank/DDBJ databases">
        <title>Black Yeasts Isolated from many extreme environments.</title>
        <authorList>
            <person name="Coleine C."/>
            <person name="Stajich J.E."/>
            <person name="Selbmann L."/>
        </authorList>
    </citation>
    <scope>NUCLEOTIDE SEQUENCE [LARGE SCALE GENOMIC DNA]</scope>
    <source>
        <strain evidence="2 3">CCFEE 5910</strain>
    </source>
</reference>
<dbReference type="InterPro" id="IPR000073">
    <property type="entry name" value="AB_hydrolase_1"/>
</dbReference>
<evidence type="ECO:0000313" key="3">
    <source>
        <dbReference type="Proteomes" id="UP001309876"/>
    </source>
</evidence>
<evidence type="ECO:0000259" key="1">
    <source>
        <dbReference type="Pfam" id="PF00561"/>
    </source>
</evidence>
<dbReference type="PANTHER" id="PTHR43689:SF8">
    <property type="entry name" value="ALPHA_BETA-HYDROLASES SUPERFAMILY PROTEIN"/>
    <property type="match status" value="1"/>
</dbReference>
<sequence length="543" mass="60313">MDLLRRMSIKPEPIDEDAITQLSQQRRKSSFAATAVSDEPVLPIPIRPTIEVFPGSTSRQQETLLISPNPATKGFVITFARSGKHFLTSATPSTSGPGPSHTKHVYGNIDRSKIEPRRKNSNDINSGKESTRICTLSRDTLSLRKRHQVDDPYVNSRLVEMEFSASTWHVHELKATISLLSKYGDTSPMEPVTLRWRGRKASLEGVLERKNTPVAVCAKGDETEEGEFAQKEHTPFQRTYFSSLVMAEIDSVLALKAAEASTKVTVVPIDSISYYTILEGPPDGPLVVLIHALMANHRIYDSTVNTLHNLGYRTLRYDHVGHNLTPPPSDPKLNKQGAFHFDTFCHHLNKIITIVTPDTMPAAIIGCSIGGVLALRYHMLYPPPPGQTTKILSMAAPGLSTLPGAADKWNPRIAQWRQEGTVTNLATQTINRWFPPSTNSSYTHEQIRSIVESCTLDGYEICAWATMNFDYTDQLDQIKDGENIMILAGSEDSNIGPREVLYDASKRIRGSRYVLLNGVGHLPPMHPKEFEPVLVEFLGPATR</sequence>
<dbReference type="Pfam" id="PF00561">
    <property type="entry name" value="Abhydrolase_1"/>
    <property type="match status" value="1"/>
</dbReference>
<proteinExistence type="predicted"/>
<feature type="domain" description="AB hydrolase-1" evidence="1">
    <location>
        <begin position="285"/>
        <end position="523"/>
    </location>
</feature>
<name>A0AAN7SYS9_9EURO</name>
<gene>
    <name evidence="2" type="ORF">LTR05_004579</name>
</gene>
<dbReference type="Gene3D" id="3.40.50.1820">
    <property type="entry name" value="alpha/beta hydrolase"/>
    <property type="match status" value="1"/>
</dbReference>
<dbReference type="SUPFAM" id="SSF53474">
    <property type="entry name" value="alpha/beta-Hydrolases"/>
    <property type="match status" value="1"/>
</dbReference>
<accession>A0AAN7SYS9</accession>
<organism evidence="2 3">
    <name type="scientific">Lithohypha guttulata</name>
    <dbReference type="NCBI Taxonomy" id="1690604"/>
    <lineage>
        <taxon>Eukaryota</taxon>
        <taxon>Fungi</taxon>
        <taxon>Dikarya</taxon>
        <taxon>Ascomycota</taxon>
        <taxon>Pezizomycotina</taxon>
        <taxon>Eurotiomycetes</taxon>
        <taxon>Chaetothyriomycetidae</taxon>
        <taxon>Chaetothyriales</taxon>
        <taxon>Trichomeriaceae</taxon>
        <taxon>Lithohypha</taxon>
    </lineage>
</organism>
<dbReference type="Proteomes" id="UP001309876">
    <property type="component" value="Unassembled WGS sequence"/>
</dbReference>